<proteinExistence type="predicted"/>
<name>A0A345C169_9BACI</name>
<dbReference type="Pfam" id="PF20434">
    <property type="entry name" value="BD-FAE"/>
    <property type="match status" value="1"/>
</dbReference>
<evidence type="ECO:0000313" key="3">
    <source>
        <dbReference type="EMBL" id="AXF56950.1"/>
    </source>
</evidence>
<dbReference type="KEGG" id="rue:DT065_13690"/>
<gene>
    <name evidence="3" type="ORF">DT065_13690</name>
</gene>
<dbReference type="AlphaFoldDB" id="A0A345C169"/>
<evidence type="ECO:0000313" key="4">
    <source>
        <dbReference type="Proteomes" id="UP000252100"/>
    </source>
</evidence>
<dbReference type="RefSeq" id="WP_114374331.1">
    <property type="nucleotide sequence ID" value="NZ_CP031092.1"/>
</dbReference>
<dbReference type="PANTHER" id="PTHR48081">
    <property type="entry name" value="AB HYDROLASE SUPERFAMILY PROTEIN C4A8.06C"/>
    <property type="match status" value="1"/>
</dbReference>
<dbReference type="OrthoDB" id="9815425at2"/>
<organism evidence="3 4">
    <name type="scientific">Salicibibacter kimchii</name>
    <dbReference type="NCBI Taxonomy" id="2099786"/>
    <lineage>
        <taxon>Bacteria</taxon>
        <taxon>Bacillati</taxon>
        <taxon>Bacillota</taxon>
        <taxon>Bacilli</taxon>
        <taxon>Bacillales</taxon>
        <taxon>Bacillaceae</taxon>
        <taxon>Salicibibacter</taxon>
    </lineage>
</organism>
<sequence>MEEIYIERNVVFAQTDKEYLTSDVYRPCEGEDLPAVILIHGGWYQSGSKEMYKEWGSYLAEAGFVAMAINYRLMTPTYSIYPEVMDDIRAAVNWLVSKSNEWNIEPQRLGLIGDSAGAHLAAQFSFQHATNASYKIRAVVGAYGIYDFEKMWHTSPETHTRLERFLGNAFSEAKEKYREASPMYRINEAVSHPIFDTSYFITWGETDKVVHPSQSESFIQKLEEANIETKKLAISDAGHFWFNILPGIRGGILKDYPNAEVAPQILKFLKENLCIQEVGNFSMKRIQELKKML</sequence>
<accession>A0A345C169</accession>
<dbReference type="SUPFAM" id="SSF53474">
    <property type="entry name" value="alpha/beta-Hydrolases"/>
    <property type="match status" value="1"/>
</dbReference>
<dbReference type="InterPro" id="IPR050300">
    <property type="entry name" value="GDXG_lipolytic_enzyme"/>
</dbReference>
<dbReference type="Proteomes" id="UP000252100">
    <property type="component" value="Chromosome"/>
</dbReference>
<dbReference type="PANTHER" id="PTHR48081:SF33">
    <property type="entry name" value="KYNURENINE FORMAMIDASE"/>
    <property type="match status" value="1"/>
</dbReference>
<dbReference type="EMBL" id="CP031092">
    <property type="protein sequence ID" value="AXF56950.1"/>
    <property type="molecule type" value="Genomic_DNA"/>
</dbReference>
<dbReference type="GO" id="GO:0016787">
    <property type="term" value="F:hydrolase activity"/>
    <property type="evidence" value="ECO:0007669"/>
    <property type="project" value="UniProtKB-KW"/>
</dbReference>
<evidence type="ECO:0000256" key="1">
    <source>
        <dbReference type="ARBA" id="ARBA00022801"/>
    </source>
</evidence>
<dbReference type="Gene3D" id="3.40.50.1820">
    <property type="entry name" value="alpha/beta hydrolase"/>
    <property type="match status" value="1"/>
</dbReference>
<dbReference type="InterPro" id="IPR029058">
    <property type="entry name" value="AB_hydrolase_fold"/>
</dbReference>
<evidence type="ECO:0000259" key="2">
    <source>
        <dbReference type="Pfam" id="PF20434"/>
    </source>
</evidence>
<feature type="domain" description="BD-FAE-like" evidence="2">
    <location>
        <begin position="23"/>
        <end position="222"/>
    </location>
</feature>
<keyword evidence="4" id="KW-1185">Reference proteome</keyword>
<dbReference type="InterPro" id="IPR049492">
    <property type="entry name" value="BD-FAE-like_dom"/>
</dbReference>
<reference evidence="3 4" key="1">
    <citation type="journal article" date="2018" name="J. Microbiol.">
        <title>Salicibibacter kimchii gen. nov., sp. nov., a moderately halophilic and alkalitolerant bacterium in the family Bacillaceae, isolated from kimchi.</title>
        <authorList>
            <person name="Jang J.Y."/>
            <person name="Oh Y.J."/>
            <person name="Lim S.K."/>
            <person name="Park H.K."/>
            <person name="Lee C."/>
            <person name="Kim J.Y."/>
            <person name="Lee M.A."/>
            <person name="Choi H.J."/>
        </authorList>
    </citation>
    <scope>NUCLEOTIDE SEQUENCE [LARGE SCALE GENOMIC DNA]</scope>
    <source>
        <strain evidence="3 4">NKC1-1</strain>
    </source>
</reference>
<protein>
    <submittedName>
        <fullName evidence="3">Alpha/beta hydrolase</fullName>
    </submittedName>
</protein>
<keyword evidence="1 3" id="KW-0378">Hydrolase</keyword>